<comment type="caution">
    <text evidence="1">The sequence shown here is derived from an EMBL/GenBank/DDBJ whole genome shotgun (WGS) entry which is preliminary data.</text>
</comment>
<keyword evidence="2" id="KW-1185">Reference proteome</keyword>
<evidence type="ECO:0000313" key="2">
    <source>
        <dbReference type="Proteomes" id="UP001143474"/>
    </source>
</evidence>
<protein>
    <submittedName>
        <fullName evidence="1">Uncharacterized protein</fullName>
    </submittedName>
</protein>
<proteinExistence type="predicted"/>
<accession>A0A9W6MCY9</accession>
<evidence type="ECO:0000313" key="1">
    <source>
        <dbReference type="EMBL" id="GLK09656.1"/>
    </source>
</evidence>
<name>A0A9W6MCY9_9ACTN</name>
<dbReference type="Proteomes" id="UP001143474">
    <property type="component" value="Unassembled WGS sequence"/>
</dbReference>
<dbReference type="AlphaFoldDB" id="A0A9W6MCY9"/>
<reference evidence="1" key="1">
    <citation type="journal article" date="2014" name="Int. J. Syst. Evol. Microbiol.">
        <title>Complete genome sequence of Corynebacterium casei LMG S-19264T (=DSM 44701T), isolated from a smear-ripened cheese.</title>
        <authorList>
            <consortium name="US DOE Joint Genome Institute (JGI-PGF)"/>
            <person name="Walter F."/>
            <person name="Albersmeier A."/>
            <person name="Kalinowski J."/>
            <person name="Ruckert C."/>
        </authorList>
    </citation>
    <scope>NUCLEOTIDE SEQUENCE</scope>
    <source>
        <strain evidence="1">VKM Ac-2007</strain>
    </source>
</reference>
<sequence length="73" mass="8066">MTQTKSDSSVSVIPGWRVILSDRGRMWASRVVPFTESQFDAGAERTVDADTLEELRAEVDRQEAVAAGDLRTP</sequence>
<reference evidence="1" key="2">
    <citation type="submission" date="2023-01" db="EMBL/GenBank/DDBJ databases">
        <authorList>
            <person name="Sun Q."/>
            <person name="Evtushenko L."/>
        </authorList>
    </citation>
    <scope>NUCLEOTIDE SEQUENCE</scope>
    <source>
        <strain evidence="1">VKM Ac-2007</strain>
    </source>
</reference>
<dbReference type="EMBL" id="BSEV01000005">
    <property type="protein sequence ID" value="GLK09656.1"/>
    <property type="molecule type" value="Genomic_DNA"/>
</dbReference>
<gene>
    <name evidence="1" type="ORF">GCM10017600_30620</name>
</gene>
<organism evidence="1 2">
    <name type="scientific">Streptosporangium carneum</name>
    <dbReference type="NCBI Taxonomy" id="47481"/>
    <lineage>
        <taxon>Bacteria</taxon>
        <taxon>Bacillati</taxon>
        <taxon>Actinomycetota</taxon>
        <taxon>Actinomycetes</taxon>
        <taxon>Streptosporangiales</taxon>
        <taxon>Streptosporangiaceae</taxon>
        <taxon>Streptosporangium</taxon>
    </lineage>
</organism>